<dbReference type="GO" id="GO:0000166">
    <property type="term" value="F:nucleotide binding"/>
    <property type="evidence" value="ECO:0007669"/>
    <property type="project" value="InterPro"/>
</dbReference>
<organism evidence="5">
    <name type="scientific">freshwater metagenome</name>
    <dbReference type="NCBI Taxonomy" id="449393"/>
    <lineage>
        <taxon>unclassified sequences</taxon>
        <taxon>metagenomes</taxon>
        <taxon>ecological metagenomes</taxon>
    </lineage>
</organism>
<dbReference type="AlphaFoldDB" id="A0A094SB53"/>
<evidence type="ECO:0000313" key="5">
    <source>
        <dbReference type="EMBL" id="KGA15318.1"/>
    </source>
</evidence>
<dbReference type="PANTHER" id="PTHR43708:SF5">
    <property type="entry name" value="CONSERVED EXPRESSED OXIDOREDUCTASE (EUROFUNG)-RELATED"/>
    <property type="match status" value="1"/>
</dbReference>
<dbReference type="InterPro" id="IPR055170">
    <property type="entry name" value="GFO_IDH_MocA-like_dom"/>
</dbReference>
<keyword evidence="2" id="KW-0560">Oxidoreductase</keyword>
<reference evidence="5" key="1">
    <citation type="submission" date="2014-05" db="EMBL/GenBank/DDBJ databases">
        <title>Key roles for freshwater Actinobacteria revealed by deep metagenomic sequencing.</title>
        <authorList>
            <person name="Ghai R."/>
            <person name="Mizuno C.M."/>
            <person name="Picazo A."/>
            <person name="Camacho A."/>
            <person name="Rodriguez-Valera F."/>
        </authorList>
    </citation>
    <scope>NUCLEOTIDE SEQUENCE</scope>
</reference>
<feature type="domain" description="GFO/IDH/MocA-like oxidoreductase" evidence="4">
    <location>
        <begin position="130"/>
        <end position="248"/>
    </location>
</feature>
<sequence length="338" mass="36552">MALRVGMAGYGLAGRYFHAPLLAGNGLELVAILTTNSDRVKQAESDFPRAKIVDSMADLLAENLDLVIIASVNSVHVEQAIAALHAGVPTVVDKPMGRNLTETLQILKVSDETGVPVTTFFNRLFDSDSLTIKRVIRDNEIGKVFRIDSRFERYRPDLAAQSWREQSSAAEGGGLLLDLQSHLISTALDWFGPAELISASVRSIRGASDDDVVLVLKHESGVDSYLSASAIVGAPGPRIRMLGDKGALVIGELDPQEALLRAGKSPVNGRWDVPTKSEARIIRGDVVNEVVVEDGNYAEFYALVAGAITGKKSWPVSKEEIIAVATIIDRARELNFHE</sequence>
<dbReference type="InterPro" id="IPR051317">
    <property type="entry name" value="Gfo/Idh/MocA_oxidoreduct"/>
</dbReference>
<dbReference type="InterPro" id="IPR000683">
    <property type="entry name" value="Gfo/Idh/MocA-like_OxRdtase_N"/>
</dbReference>
<dbReference type="Gene3D" id="3.30.360.10">
    <property type="entry name" value="Dihydrodipicolinate Reductase, domain 2"/>
    <property type="match status" value="1"/>
</dbReference>
<protein>
    <recommendedName>
        <fullName evidence="6">Dehydrogenase</fullName>
    </recommendedName>
</protein>
<gene>
    <name evidence="5" type="ORF">GM50_17505</name>
</gene>
<evidence type="ECO:0000256" key="1">
    <source>
        <dbReference type="ARBA" id="ARBA00010928"/>
    </source>
</evidence>
<feature type="domain" description="Gfo/Idh/MocA-like oxidoreductase N-terminal" evidence="3">
    <location>
        <begin position="3"/>
        <end position="119"/>
    </location>
</feature>
<evidence type="ECO:0000259" key="3">
    <source>
        <dbReference type="Pfam" id="PF01408"/>
    </source>
</evidence>
<comment type="caution">
    <text evidence="5">The sequence shown here is derived from an EMBL/GenBank/DDBJ whole genome shotgun (WGS) entry which is preliminary data.</text>
</comment>
<dbReference type="SUPFAM" id="SSF55347">
    <property type="entry name" value="Glyceraldehyde-3-phosphate dehydrogenase-like, C-terminal domain"/>
    <property type="match status" value="1"/>
</dbReference>
<dbReference type="Pfam" id="PF22725">
    <property type="entry name" value="GFO_IDH_MocA_C3"/>
    <property type="match status" value="1"/>
</dbReference>
<dbReference type="Gene3D" id="3.40.50.720">
    <property type="entry name" value="NAD(P)-binding Rossmann-like Domain"/>
    <property type="match status" value="1"/>
</dbReference>
<evidence type="ECO:0008006" key="6">
    <source>
        <dbReference type="Google" id="ProtNLM"/>
    </source>
</evidence>
<dbReference type="InterPro" id="IPR036291">
    <property type="entry name" value="NAD(P)-bd_dom_sf"/>
</dbReference>
<comment type="similarity">
    <text evidence="1">Belongs to the Gfo/Idh/MocA family.</text>
</comment>
<dbReference type="SUPFAM" id="SSF51735">
    <property type="entry name" value="NAD(P)-binding Rossmann-fold domains"/>
    <property type="match status" value="1"/>
</dbReference>
<name>A0A094SB53_9ZZZZ</name>
<accession>A0A094SB53</accession>
<evidence type="ECO:0000256" key="2">
    <source>
        <dbReference type="ARBA" id="ARBA00023002"/>
    </source>
</evidence>
<proteinExistence type="inferred from homology"/>
<dbReference type="Pfam" id="PF01408">
    <property type="entry name" value="GFO_IDH_MocA"/>
    <property type="match status" value="1"/>
</dbReference>
<dbReference type="GO" id="GO:0016491">
    <property type="term" value="F:oxidoreductase activity"/>
    <property type="evidence" value="ECO:0007669"/>
    <property type="project" value="UniProtKB-KW"/>
</dbReference>
<evidence type="ECO:0000259" key="4">
    <source>
        <dbReference type="Pfam" id="PF22725"/>
    </source>
</evidence>
<dbReference type="PANTHER" id="PTHR43708">
    <property type="entry name" value="CONSERVED EXPRESSED OXIDOREDUCTASE (EUROFUNG)"/>
    <property type="match status" value="1"/>
</dbReference>
<dbReference type="EMBL" id="JNSK01000099">
    <property type="protein sequence ID" value="KGA15318.1"/>
    <property type="molecule type" value="Genomic_DNA"/>
</dbReference>